<protein>
    <submittedName>
        <fullName evidence="8">CHY zinc finger family protein</fullName>
    </submittedName>
</protein>
<evidence type="ECO:0000313" key="8">
    <source>
        <dbReference type="EMBL" id="AYV80384.1"/>
    </source>
</evidence>
<dbReference type="SUPFAM" id="SSF161245">
    <property type="entry name" value="Zinc hairpin stack"/>
    <property type="match status" value="1"/>
</dbReference>
<dbReference type="EMBL" id="MK072243">
    <property type="protein sequence ID" value="AYV80384.1"/>
    <property type="molecule type" value="Genomic_DNA"/>
</dbReference>
<dbReference type="PANTHER" id="PTHR21319:SF53">
    <property type="entry name" value="RING FINGER AND CHY ZINC FINGER DOMAIN-CONTAINING PROTEIN 1"/>
    <property type="match status" value="1"/>
</dbReference>
<organism evidence="8">
    <name type="scientific">Harvfovirus sp</name>
    <dbReference type="NCBI Taxonomy" id="2487768"/>
    <lineage>
        <taxon>Viruses</taxon>
        <taxon>Varidnaviria</taxon>
        <taxon>Bamfordvirae</taxon>
        <taxon>Nucleocytoviricota</taxon>
        <taxon>Megaviricetes</taxon>
        <taxon>Imitervirales</taxon>
        <taxon>Mimiviridae</taxon>
        <taxon>Klosneuvirinae</taxon>
    </lineage>
</organism>
<feature type="domain" description="RING-type" evidence="5">
    <location>
        <begin position="132"/>
        <end position="174"/>
    </location>
</feature>
<dbReference type="PROSITE" id="PS51270">
    <property type="entry name" value="ZF_CTCHY"/>
    <property type="match status" value="1"/>
</dbReference>
<dbReference type="SMART" id="SM00184">
    <property type="entry name" value="RING"/>
    <property type="match status" value="1"/>
</dbReference>
<dbReference type="SUPFAM" id="SSF57850">
    <property type="entry name" value="RING/U-box"/>
    <property type="match status" value="1"/>
</dbReference>
<accession>A0A3G5A1K6</accession>
<name>A0A3G5A1K6_9VIRU</name>
<dbReference type="PROSITE" id="PS50089">
    <property type="entry name" value="ZF_RING_2"/>
    <property type="match status" value="1"/>
</dbReference>
<evidence type="ECO:0000259" key="7">
    <source>
        <dbReference type="PROSITE" id="PS51270"/>
    </source>
</evidence>
<proteinExistence type="predicted"/>
<dbReference type="Gene3D" id="2.20.28.10">
    <property type="match status" value="1"/>
</dbReference>
<dbReference type="InterPro" id="IPR037275">
    <property type="entry name" value="Znf_CTCHY_sf"/>
</dbReference>
<feature type="domain" description="CTCHY-type" evidence="7">
    <location>
        <begin position="67"/>
        <end position="131"/>
    </location>
</feature>
<dbReference type="GO" id="GO:0061630">
    <property type="term" value="F:ubiquitin protein ligase activity"/>
    <property type="evidence" value="ECO:0007669"/>
    <property type="project" value="TreeGrafter"/>
</dbReference>
<dbReference type="PROSITE" id="PS51266">
    <property type="entry name" value="ZF_CHY"/>
    <property type="match status" value="1"/>
</dbReference>
<dbReference type="GO" id="GO:0016567">
    <property type="term" value="P:protein ubiquitination"/>
    <property type="evidence" value="ECO:0007669"/>
    <property type="project" value="TreeGrafter"/>
</dbReference>
<sequence>MSKECKHYSNHCTLFAPCCQKYYDCKRCHNESNEHILSGDGDIKIRCDYCGFDQKIRQTCEKCTKSLGEYYCEQCIIFENDLTRGIFHCDECKMCRLGGRENFFHCETCSCCLNVSTKSTHKCIQQILGQNCPVCLENLNSSNITTSFFLCGHPIHSTCLQEFMKQNYKCPTCRKSIFPQPILDPIYELMEQEILATPMPDEYKDKKVNIICNDCGAKSETLFHIFGHKCQPCGSFNTDRTDDS</sequence>
<dbReference type="Pfam" id="PF13639">
    <property type="entry name" value="zf-RING_2"/>
    <property type="match status" value="1"/>
</dbReference>
<evidence type="ECO:0000259" key="5">
    <source>
        <dbReference type="PROSITE" id="PS50089"/>
    </source>
</evidence>
<reference evidence="8" key="1">
    <citation type="submission" date="2018-10" db="EMBL/GenBank/DDBJ databases">
        <title>Hidden diversity of soil giant viruses.</title>
        <authorList>
            <person name="Schulz F."/>
            <person name="Alteio L."/>
            <person name="Goudeau D."/>
            <person name="Ryan E.M."/>
            <person name="Malmstrom R.R."/>
            <person name="Blanchard J."/>
            <person name="Woyke T."/>
        </authorList>
    </citation>
    <scope>NUCLEOTIDE SEQUENCE</scope>
    <source>
        <strain evidence="8">HAV1</strain>
    </source>
</reference>
<gene>
    <name evidence="8" type="ORF">Harvfovirus1_9</name>
</gene>
<dbReference type="Pfam" id="PF05495">
    <property type="entry name" value="zf-CHY"/>
    <property type="match status" value="1"/>
</dbReference>
<dbReference type="GO" id="GO:0006511">
    <property type="term" value="P:ubiquitin-dependent protein catabolic process"/>
    <property type="evidence" value="ECO:0007669"/>
    <property type="project" value="TreeGrafter"/>
</dbReference>
<evidence type="ECO:0000256" key="1">
    <source>
        <dbReference type="ARBA" id="ARBA00022723"/>
    </source>
</evidence>
<evidence type="ECO:0000259" key="6">
    <source>
        <dbReference type="PROSITE" id="PS51266"/>
    </source>
</evidence>
<dbReference type="GO" id="GO:0008270">
    <property type="term" value="F:zinc ion binding"/>
    <property type="evidence" value="ECO:0007669"/>
    <property type="project" value="UniProtKB-KW"/>
</dbReference>
<dbReference type="SUPFAM" id="SSF161219">
    <property type="entry name" value="CHY zinc finger-like"/>
    <property type="match status" value="1"/>
</dbReference>
<dbReference type="Pfam" id="PF14599">
    <property type="entry name" value="zinc_ribbon_6"/>
    <property type="match status" value="1"/>
</dbReference>
<dbReference type="InterPro" id="IPR039512">
    <property type="entry name" value="RCHY1_zinc-ribbon"/>
</dbReference>
<keyword evidence="1" id="KW-0479">Metal-binding</keyword>
<evidence type="ECO:0000256" key="3">
    <source>
        <dbReference type="ARBA" id="ARBA00022833"/>
    </source>
</evidence>
<dbReference type="InterPro" id="IPR037274">
    <property type="entry name" value="Znf_CHY_sf"/>
</dbReference>
<evidence type="ECO:0000256" key="2">
    <source>
        <dbReference type="ARBA" id="ARBA00022771"/>
    </source>
</evidence>
<dbReference type="InterPro" id="IPR017921">
    <property type="entry name" value="Znf_CTCHY"/>
</dbReference>
<dbReference type="InterPro" id="IPR001841">
    <property type="entry name" value="Znf_RING"/>
</dbReference>
<dbReference type="Gene3D" id="3.30.40.10">
    <property type="entry name" value="Zinc/RING finger domain, C3HC4 (zinc finger)"/>
    <property type="match status" value="1"/>
</dbReference>
<keyword evidence="2 4" id="KW-0863">Zinc-finger</keyword>
<dbReference type="PANTHER" id="PTHR21319">
    <property type="entry name" value="RING FINGER AND CHY ZINC FINGER DOMAIN-CONTAINING PROTEIN 1"/>
    <property type="match status" value="1"/>
</dbReference>
<dbReference type="InterPro" id="IPR013083">
    <property type="entry name" value="Znf_RING/FYVE/PHD"/>
</dbReference>
<keyword evidence="3" id="KW-0862">Zinc</keyword>
<dbReference type="InterPro" id="IPR008913">
    <property type="entry name" value="Znf_CHY"/>
</dbReference>
<feature type="domain" description="CHY-type" evidence="6">
    <location>
        <begin position="1"/>
        <end position="65"/>
    </location>
</feature>
<evidence type="ECO:0000256" key="4">
    <source>
        <dbReference type="PROSITE-ProRule" id="PRU00175"/>
    </source>
</evidence>